<protein>
    <submittedName>
        <fullName evidence="2">NUDIX hydrolase</fullName>
    </submittedName>
</protein>
<sequence length="143" mass="16379">MKRYNLIVIFNEAMDRVLLCRRRKDPYQGLSNFIGGKIEEGESGQAAAYREMEEESGLTGEDVSLFHLMDLTYHLSGFDLEVYAGRCMRDVDVHGEENELYWSPLDVDFTDQTHYAGEGSLGHILAHAALYKSLFFQETMEVK</sequence>
<dbReference type="AlphaFoldDB" id="A0A0J5VFP4"/>
<dbReference type="PANTHER" id="PTHR43222">
    <property type="entry name" value="NUDIX HYDROLASE 23"/>
    <property type="match status" value="1"/>
</dbReference>
<dbReference type="PATRIC" id="fig|189381.10.peg.765"/>
<dbReference type="PANTHER" id="PTHR43222:SF2">
    <property type="entry name" value="NUDIX HYDROLASE 23, CHLOROPLASTIC"/>
    <property type="match status" value="1"/>
</dbReference>
<dbReference type="GO" id="GO:0016787">
    <property type="term" value="F:hydrolase activity"/>
    <property type="evidence" value="ECO:0007669"/>
    <property type="project" value="UniProtKB-KW"/>
</dbReference>
<accession>A0A0J5VFP4</accession>
<dbReference type="SUPFAM" id="SSF55811">
    <property type="entry name" value="Nudix"/>
    <property type="match status" value="1"/>
</dbReference>
<dbReference type="RefSeq" id="WP_048013626.1">
    <property type="nucleotide sequence ID" value="NZ_CP047095.1"/>
</dbReference>
<evidence type="ECO:0000256" key="1">
    <source>
        <dbReference type="ARBA" id="ARBA00022801"/>
    </source>
</evidence>
<organism evidence="2 3">
    <name type="scientific">Rossellomorea marisflavi</name>
    <dbReference type="NCBI Taxonomy" id="189381"/>
    <lineage>
        <taxon>Bacteria</taxon>
        <taxon>Bacillati</taxon>
        <taxon>Bacillota</taxon>
        <taxon>Bacilli</taxon>
        <taxon>Bacillales</taxon>
        <taxon>Bacillaceae</taxon>
        <taxon>Rossellomorea</taxon>
    </lineage>
</organism>
<reference evidence="3" key="1">
    <citation type="submission" date="2016-01" db="EMBL/GenBank/DDBJ databases">
        <title>Whole genome sequencing of Bhargavaea cecembensis T14.</title>
        <authorList>
            <person name="Hong K.W."/>
        </authorList>
    </citation>
    <scope>NUCLEOTIDE SEQUENCE [LARGE SCALE GENOMIC DNA]</scope>
    <source>
        <strain evidence="3">M19</strain>
    </source>
</reference>
<dbReference type="Pfam" id="PF00293">
    <property type="entry name" value="NUDIX"/>
    <property type="match status" value="1"/>
</dbReference>
<evidence type="ECO:0000313" key="3">
    <source>
        <dbReference type="Proteomes" id="UP000076510"/>
    </source>
</evidence>
<dbReference type="InterPro" id="IPR015797">
    <property type="entry name" value="NUDIX_hydrolase-like_dom_sf"/>
</dbReference>
<dbReference type="EMBL" id="LQQY01000009">
    <property type="protein sequence ID" value="KZE50748.1"/>
    <property type="molecule type" value="Genomic_DNA"/>
</dbReference>
<dbReference type="PROSITE" id="PS00893">
    <property type="entry name" value="NUDIX_BOX"/>
    <property type="match status" value="1"/>
</dbReference>
<proteinExistence type="predicted"/>
<evidence type="ECO:0000313" key="2">
    <source>
        <dbReference type="EMBL" id="KZE50748.1"/>
    </source>
</evidence>
<dbReference type="Gene3D" id="3.90.79.10">
    <property type="entry name" value="Nucleoside Triphosphate Pyrophosphohydrolase"/>
    <property type="match status" value="1"/>
</dbReference>
<keyword evidence="1 2" id="KW-0378">Hydrolase</keyword>
<name>A0A0J5VFP4_9BACI</name>
<dbReference type="CDD" id="cd02883">
    <property type="entry name" value="NUDIX_Hydrolase"/>
    <property type="match status" value="1"/>
</dbReference>
<dbReference type="Proteomes" id="UP000076510">
    <property type="component" value="Unassembled WGS sequence"/>
</dbReference>
<dbReference type="PROSITE" id="PS51462">
    <property type="entry name" value="NUDIX"/>
    <property type="match status" value="1"/>
</dbReference>
<comment type="caution">
    <text evidence="2">The sequence shown here is derived from an EMBL/GenBank/DDBJ whole genome shotgun (WGS) entry which is preliminary data.</text>
</comment>
<gene>
    <name evidence="2" type="ORF">AV649_15275</name>
</gene>
<dbReference type="InterPro" id="IPR000086">
    <property type="entry name" value="NUDIX_hydrolase_dom"/>
</dbReference>
<dbReference type="InterPro" id="IPR020084">
    <property type="entry name" value="NUDIX_hydrolase_CS"/>
</dbReference>
<dbReference type="OrthoDB" id="9803333at2"/>